<organism evidence="2 3">
    <name type="scientific">Lomentospora prolificans</name>
    <dbReference type="NCBI Taxonomy" id="41688"/>
    <lineage>
        <taxon>Eukaryota</taxon>
        <taxon>Fungi</taxon>
        <taxon>Dikarya</taxon>
        <taxon>Ascomycota</taxon>
        <taxon>Pezizomycotina</taxon>
        <taxon>Sordariomycetes</taxon>
        <taxon>Hypocreomycetidae</taxon>
        <taxon>Microascales</taxon>
        <taxon>Microascaceae</taxon>
        <taxon>Lomentospora</taxon>
    </lineage>
</organism>
<evidence type="ECO:0000256" key="1">
    <source>
        <dbReference type="SAM" id="MobiDB-lite"/>
    </source>
</evidence>
<accession>A0A2N3NF38</accession>
<gene>
    <name evidence="2" type="ORF">jhhlp_002810</name>
</gene>
<dbReference type="VEuPathDB" id="FungiDB:jhhlp_002810"/>
<proteinExistence type="predicted"/>
<dbReference type="Proteomes" id="UP000233524">
    <property type="component" value="Unassembled WGS sequence"/>
</dbReference>
<name>A0A2N3NF38_9PEZI</name>
<evidence type="ECO:0000313" key="3">
    <source>
        <dbReference type="Proteomes" id="UP000233524"/>
    </source>
</evidence>
<keyword evidence="3" id="KW-1185">Reference proteome</keyword>
<comment type="caution">
    <text evidence="2">The sequence shown here is derived from an EMBL/GenBank/DDBJ whole genome shotgun (WGS) entry which is preliminary data.</text>
</comment>
<feature type="compositionally biased region" description="Low complexity" evidence="1">
    <location>
        <begin position="13"/>
        <end position="25"/>
    </location>
</feature>
<feature type="region of interest" description="Disordered" evidence="1">
    <location>
        <begin position="1"/>
        <end position="31"/>
    </location>
</feature>
<protein>
    <submittedName>
        <fullName evidence="2">Uncharacterized protein</fullName>
    </submittedName>
</protein>
<dbReference type="OrthoDB" id="3920481at2759"/>
<evidence type="ECO:0000313" key="2">
    <source>
        <dbReference type="EMBL" id="PKS11049.1"/>
    </source>
</evidence>
<reference evidence="2 3" key="1">
    <citation type="journal article" date="2017" name="G3 (Bethesda)">
        <title>First Draft Genome Sequence of the Pathogenic Fungus Lomentospora prolificans (Formerly Scedosporium prolificans).</title>
        <authorList>
            <person name="Luo R."/>
            <person name="Zimin A."/>
            <person name="Workman R."/>
            <person name="Fan Y."/>
            <person name="Pertea G."/>
            <person name="Grossman N."/>
            <person name="Wear M.P."/>
            <person name="Jia B."/>
            <person name="Miller H."/>
            <person name="Casadevall A."/>
            <person name="Timp W."/>
            <person name="Zhang S.X."/>
            <person name="Salzberg S.L."/>
        </authorList>
    </citation>
    <scope>NUCLEOTIDE SEQUENCE [LARGE SCALE GENOMIC DNA]</scope>
    <source>
        <strain evidence="2 3">JHH-5317</strain>
    </source>
</reference>
<sequence length="83" mass="9015">MPSNSRHSPRHGSASSDSSSSSSSDYTMDPIRQPVASVKVLRCMRCAKMQEATSTDDISSCGMVRIGEGIYYCQRCAKLVGYT</sequence>
<dbReference type="AlphaFoldDB" id="A0A2N3NF38"/>
<dbReference type="InParanoid" id="A0A2N3NF38"/>
<dbReference type="EMBL" id="NLAX01000008">
    <property type="protein sequence ID" value="PKS11049.1"/>
    <property type="molecule type" value="Genomic_DNA"/>
</dbReference>